<name>A0ABQ5QK24_9BACT</name>
<dbReference type="Proteomes" id="UP001165069">
    <property type="component" value="Unassembled WGS sequence"/>
</dbReference>
<accession>A0ABQ5QK24</accession>
<dbReference type="EMBL" id="BSDE01000009">
    <property type="protein sequence ID" value="GLH74911.1"/>
    <property type="molecule type" value="Genomic_DNA"/>
</dbReference>
<comment type="caution">
    <text evidence="1">The sequence shown here is derived from an EMBL/GenBank/DDBJ whole genome shotgun (WGS) entry which is preliminary data.</text>
</comment>
<evidence type="ECO:0000313" key="2">
    <source>
        <dbReference type="Proteomes" id="UP001165069"/>
    </source>
</evidence>
<evidence type="ECO:0000313" key="1">
    <source>
        <dbReference type="EMBL" id="GLH74911.1"/>
    </source>
</evidence>
<protein>
    <submittedName>
        <fullName evidence="1">Uncharacterized protein</fullName>
    </submittedName>
</protein>
<organism evidence="1 2">
    <name type="scientific">Geothrix limicola</name>
    <dbReference type="NCBI Taxonomy" id="2927978"/>
    <lineage>
        <taxon>Bacteria</taxon>
        <taxon>Pseudomonadati</taxon>
        <taxon>Acidobacteriota</taxon>
        <taxon>Holophagae</taxon>
        <taxon>Holophagales</taxon>
        <taxon>Holophagaceae</taxon>
        <taxon>Geothrix</taxon>
    </lineage>
</organism>
<keyword evidence="2" id="KW-1185">Reference proteome</keyword>
<sequence>MISGLEIPSTWLVKSLGGIAKKLVLSLLGNPSEWVAKKIFLPTYVKSHRLWYRRNCLGSHWESCKGLFEYSLFFPLSMDRESERIPKIEVRALDKDIQHLELLLEVESQLNRYQESISLTNVTKKSLIRNMTNIPILDFLYVNPDKGILLFTWDTYKLSVKKLVQEDSNEFLPFTVTFNDLTHFSLLNSDWVHRWGMWWNLDVIKFTKEDIRMRWRRTIDPFGLYSERRGLIHRVVHVLLLRPFARVMSLELAVSGQFWMAIWFRGFQLDEGQHVFRPQLEKTS</sequence>
<gene>
    <name evidence="1" type="ORF">GETHLI_34130</name>
</gene>
<reference evidence="1 2" key="1">
    <citation type="journal article" date="2023" name="Antonie Van Leeuwenhoek">
        <title>Mesoterricola silvestris gen. nov., sp. nov., Mesoterricola sediminis sp. nov., Geothrix oryzae sp. nov., Geothrix edaphica sp. nov., Geothrix rubra sp. nov., and Geothrix limicola sp. nov., six novel members of Acidobacteriota isolated from soils.</title>
        <authorList>
            <person name="Itoh H."/>
            <person name="Sugisawa Y."/>
            <person name="Mise K."/>
            <person name="Xu Z."/>
            <person name="Kuniyasu M."/>
            <person name="Ushijima N."/>
            <person name="Kawano K."/>
            <person name="Kobayashi E."/>
            <person name="Shiratori Y."/>
            <person name="Masuda Y."/>
            <person name="Senoo K."/>
        </authorList>
    </citation>
    <scope>NUCLEOTIDE SEQUENCE [LARGE SCALE GENOMIC DNA]</scope>
    <source>
        <strain evidence="1 2">Red804</strain>
    </source>
</reference>
<proteinExistence type="predicted"/>